<proteinExistence type="predicted"/>
<keyword evidence="3" id="KW-1185">Reference proteome</keyword>
<feature type="region of interest" description="Disordered" evidence="1">
    <location>
        <begin position="1"/>
        <end position="22"/>
    </location>
</feature>
<sequence length="135" mass="13993">MIIEARPSGGGEVIDHHVPGPTGPTTLTSMLETLASAELAGSMQRHAAASQDTVLTAGGLAEALQVGAVRPGARDLPEPPTPQQAVDRVLQAFDHGLVLAVLDGTRVTDRHAPVTVGESTRLRLVRLVGLGARGW</sequence>
<protein>
    <submittedName>
        <fullName evidence="2">Uncharacterized protein</fullName>
    </submittedName>
</protein>
<organism evidence="2 3">
    <name type="scientific">Klenkia soli</name>
    <dbReference type="NCBI Taxonomy" id="1052260"/>
    <lineage>
        <taxon>Bacteria</taxon>
        <taxon>Bacillati</taxon>
        <taxon>Actinomycetota</taxon>
        <taxon>Actinomycetes</taxon>
        <taxon>Geodermatophilales</taxon>
        <taxon>Geodermatophilaceae</taxon>
        <taxon>Klenkia</taxon>
    </lineage>
</organism>
<evidence type="ECO:0000256" key="1">
    <source>
        <dbReference type="SAM" id="MobiDB-lite"/>
    </source>
</evidence>
<evidence type="ECO:0000313" key="3">
    <source>
        <dbReference type="Proteomes" id="UP000199088"/>
    </source>
</evidence>
<dbReference type="Proteomes" id="UP000199088">
    <property type="component" value="Unassembled WGS sequence"/>
</dbReference>
<accession>A0A1H0BP02</accession>
<evidence type="ECO:0000313" key="2">
    <source>
        <dbReference type="EMBL" id="SDN47397.1"/>
    </source>
</evidence>
<dbReference type="EMBL" id="FNIR01000001">
    <property type="protein sequence ID" value="SDN47397.1"/>
    <property type="molecule type" value="Genomic_DNA"/>
</dbReference>
<name>A0A1H0BP02_9ACTN</name>
<gene>
    <name evidence="2" type="ORF">SAMN05660199_00075</name>
</gene>
<reference evidence="3" key="1">
    <citation type="submission" date="2016-10" db="EMBL/GenBank/DDBJ databases">
        <authorList>
            <person name="Varghese N."/>
            <person name="Submissions S."/>
        </authorList>
    </citation>
    <scope>NUCLEOTIDE SEQUENCE [LARGE SCALE GENOMIC DNA]</scope>
    <source>
        <strain evidence="3">DSM 45843</strain>
    </source>
</reference>
<dbReference type="AlphaFoldDB" id="A0A1H0BP02"/>